<protein>
    <submittedName>
        <fullName evidence="2">Predicted pyrophosphatase or phosphodiesterase, AlkP superfamily</fullName>
    </submittedName>
</protein>
<evidence type="ECO:0000313" key="2">
    <source>
        <dbReference type="EMBL" id="SCL50654.1"/>
    </source>
</evidence>
<dbReference type="PANTHER" id="PTHR10151:SF120">
    <property type="entry name" value="BIS(5'-ADENOSYL)-TRIPHOSPHATASE"/>
    <property type="match status" value="1"/>
</dbReference>
<evidence type="ECO:0000256" key="1">
    <source>
        <dbReference type="SAM" id="SignalP"/>
    </source>
</evidence>
<dbReference type="SUPFAM" id="SSF53649">
    <property type="entry name" value="Alkaline phosphatase-like"/>
    <property type="match status" value="1"/>
</dbReference>
<keyword evidence="1" id="KW-0732">Signal</keyword>
<dbReference type="GO" id="GO:0016787">
    <property type="term" value="F:hydrolase activity"/>
    <property type="evidence" value="ECO:0007669"/>
    <property type="project" value="UniProtKB-ARBA"/>
</dbReference>
<dbReference type="Pfam" id="PF01663">
    <property type="entry name" value="Phosphodiest"/>
    <property type="match status" value="1"/>
</dbReference>
<dbReference type="RefSeq" id="WP_141719397.1">
    <property type="nucleotide sequence ID" value="NZ_FMIC01000002.1"/>
</dbReference>
<dbReference type="STRING" id="47871.GA0070608_0728"/>
<feature type="chain" id="PRO_5039023522" evidence="1">
    <location>
        <begin position="24"/>
        <end position="445"/>
    </location>
</feature>
<dbReference type="Proteomes" id="UP000199343">
    <property type="component" value="Unassembled WGS sequence"/>
</dbReference>
<sequence>MTHPIRRSSAVKAVAAGAVVVLAATALPATPAVSSPAATASGTRPAQHVIMFDFDGFDPRFLNGRYADLAELPNLRALIEAGTYGVADGSYSSYSNSSRTTTATGAYPAVHRNTGYYYNHESDRGVSQERYIEPGVETIAHSLKRQDRTSAYLQWYAVQNYGATYGDPAALYTQPGGNCEARADQAIALLRGEPVNSGGTMVDPAAIPDLITVYCDDVDGALHDDGFSDPDLPAALARVDAQIGRVRDAAREAGILDRTAFLVTADHGAREWTIPLLPEVLDRLSGTGFKVQVISSSGGVPDPTSEIVIVASPRTADITLRGGADTAKNARRIAKLIRDIPGIAAVRDQQDLRRLNASDKLGDLVVEPVEPYHLSTLVDGAPRASHGALPEAQVPMVLSGAGVRRGVPLRNVGLVDVAATISALLGVQPPANSQGRVMRGAIKRS</sequence>
<organism evidence="2 3">
    <name type="scientific">Micromonospora peucetia</name>
    <dbReference type="NCBI Taxonomy" id="47871"/>
    <lineage>
        <taxon>Bacteria</taxon>
        <taxon>Bacillati</taxon>
        <taxon>Actinomycetota</taxon>
        <taxon>Actinomycetes</taxon>
        <taxon>Micromonosporales</taxon>
        <taxon>Micromonosporaceae</taxon>
        <taxon>Micromonospora</taxon>
    </lineage>
</organism>
<dbReference type="EMBL" id="FMIC01000002">
    <property type="protein sequence ID" value="SCL50654.1"/>
    <property type="molecule type" value="Genomic_DNA"/>
</dbReference>
<evidence type="ECO:0000313" key="3">
    <source>
        <dbReference type="Proteomes" id="UP000199343"/>
    </source>
</evidence>
<proteinExistence type="predicted"/>
<reference evidence="2 3" key="1">
    <citation type="submission" date="2016-06" db="EMBL/GenBank/DDBJ databases">
        <authorList>
            <person name="Kjaerup R.B."/>
            <person name="Dalgaard T.S."/>
            <person name="Juul-Madsen H.R."/>
        </authorList>
    </citation>
    <scope>NUCLEOTIDE SEQUENCE [LARGE SCALE GENOMIC DNA]</scope>
    <source>
        <strain evidence="2 3">DSM 43363</strain>
    </source>
</reference>
<dbReference type="PANTHER" id="PTHR10151">
    <property type="entry name" value="ECTONUCLEOTIDE PYROPHOSPHATASE/PHOSPHODIESTERASE"/>
    <property type="match status" value="1"/>
</dbReference>
<dbReference type="Gene3D" id="3.40.720.10">
    <property type="entry name" value="Alkaline Phosphatase, subunit A"/>
    <property type="match status" value="1"/>
</dbReference>
<dbReference type="InterPro" id="IPR017850">
    <property type="entry name" value="Alkaline_phosphatase_core_sf"/>
</dbReference>
<feature type="signal peptide" evidence="1">
    <location>
        <begin position="1"/>
        <end position="23"/>
    </location>
</feature>
<gene>
    <name evidence="2" type="ORF">GA0070608_0728</name>
</gene>
<dbReference type="InterPro" id="IPR002591">
    <property type="entry name" value="Phosphodiest/P_Trfase"/>
</dbReference>
<dbReference type="OrthoDB" id="1956004at2"/>
<name>A0A1C6U9K8_9ACTN</name>
<dbReference type="AlphaFoldDB" id="A0A1C6U9K8"/>
<accession>A0A1C6U9K8</accession>